<feature type="domain" description="Replication protein A C-terminal" evidence="13">
    <location>
        <begin position="160"/>
        <end position="263"/>
    </location>
</feature>
<feature type="compositionally biased region" description="Low complexity" evidence="12">
    <location>
        <begin position="167"/>
        <end position="184"/>
    </location>
</feature>
<keyword evidence="3" id="KW-0597">Phosphoprotein</keyword>
<dbReference type="FunFam" id="1.10.10.10:FF:000168">
    <property type="entry name" value="Replication protein A 32 kDa subunit"/>
    <property type="match status" value="1"/>
</dbReference>
<evidence type="ECO:0000259" key="13">
    <source>
        <dbReference type="Pfam" id="PF08784"/>
    </source>
</evidence>
<dbReference type="FunFam" id="2.40.50.140:FF:000149">
    <property type="entry name" value="Replication protein A 32 kDa subunit"/>
    <property type="match status" value="1"/>
</dbReference>
<keyword evidence="8" id="KW-0234">DNA repair</keyword>
<comment type="similarity">
    <text evidence="2">Belongs to the replication factor A protein 2 family.</text>
</comment>
<evidence type="ECO:0000256" key="9">
    <source>
        <dbReference type="ARBA" id="ARBA00023242"/>
    </source>
</evidence>
<evidence type="ECO:0000256" key="1">
    <source>
        <dbReference type="ARBA" id="ARBA00004322"/>
    </source>
</evidence>
<reference evidence="14" key="1">
    <citation type="submission" date="2016-05" db="EMBL/GenBank/DDBJ databases">
        <authorList>
            <person name="Lavstsen T."/>
            <person name="Jespersen J.S."/>
        </authorList>
    </citation>
    <scope>NUCLEOTIDE SEQUENCE</scope>
    <source>
        <tissue evidence="14">Brain</tissue>
    </source>
</reference>
<sequence>MWNQGGYSESGVDGGYTQSPGGFVASQGGEKKGRTRATQIIPCTVSQLMSASQVDETFKVGDVEVTQVTIVGVIRSTEKSMTNIQYKVDDMTCAPMDVKQWVDTEDPSVDSGVLPPGTYVKISGNLRSFQNHRSVVAFRIRPLEDMNEITSHMLEVVQAHMALGKSPSKPSAAAAGMSSNSSVSHQTPAMPAISHSVLNHVAINGLSANQNQVLSLIRGCPDPQGISVHDLRQRLSGISLPVIKQAVEFLSNEGHIFSTIDEDHYKSTDNDE</sequence>
<dbReference type="Pfam" id="PF08784">
    <property type="entry name" value="RPA_C"/>
    <property type="match status" value="1"/>
</dbReference>
<dbReference type="AlphaFoldDB" id="A0A1A8H787"/>
<comment type="subcellular location">
    <subcellularLocation>
        <location evidence="1">Nucleus</location>
        <location evidence="1">PML body</location>
    </subcellularLocation>
</comment>
<dbReference type="CDD" id="cd04478">
    <property type="entry name" value="RPA2_DBD_D"/>
    <property type="match status" value="1"/>
</dbReference>
<name>A0A1A8H787_9TELE</name>
<dbReference type="SUPFAM" id="SSF46785">
    <property type="entry name" value="Winged helix' DNA-binding domain"/>
    <property type="match status" value="1"/>
</dbReference>
<dbReference type="GO" id="GO:0016605">
    <property type="term" value="C:PML body"/>
    <property type="evidence" value="ECO:0007669"/>
    <property type="project" value="UniProtKB-SubCell"/>
</dbReference>
<evidence type="ECO:0000256" key="2">
    <source>
        <dbReference type="ARBA" id="ARBA00007815"/>
    </source>
</evidence>
<dbReference type="GO" id="GO:0005662">
    <property type="term" value="C:DNA replication factor A complex"/>
    <property type="evidence" value="ECO:0007669"/>
    <property type="project" value="TreeGrafter"/>
</dbReference>
<dbReference type="InterPro" id="IPR012340">
    <property type="entry name" value="NA-bd_OB-fold"/>
</dbReference>
<evidence type="ECO:0000256" key="11">
    <source>
        <dbReference type="PIRSR" id="PIRSR036949-1"/>
    </source>
</evidence>
<evidence type="ECO:0000256" key="6">
    <source>
        <dbReference type="ARBA" id="ARBA00023125"/>
    </source>
</evidence>
<dbReference type="GO" id="GO:0006260">
    <property type="term" value="P:DNA replication"/>
    <property type="evidence" value="ECO:0007669"/>
    <property type="project" value="UniProtKB-KW"/>
</dbReference>
<dbReference type="SUPFAM" id="SSF50249">
    <property type="entry name" value="Nucleic acid-binding proteins"/>
    <property type="match status" value="1"/>
</dbReference>
<dbReference type="EMBL" id="HAEB01007194">
    <property type="protein sequence ID" value="SBQ53721.1"/>
    <property type="molecule type" value="Transcribed_RNA"/>
</dbReference>
<feature type="cross-link" description="Glycyl lysine isopeptide (Lys-Gly) (interchain with G-Cter in ubiquitin)" evidence="11">
    <location>
        <position position="31"/>
    </location>
</feature>
<dbReference type="GO" id="GO:0000724">
    <property type="term" value="P:double-strand break repair via homologous recombination"/>
    <property type="evidence" value="ECO:0007669"/>
    <property type="project" value="TreeGrafter"/>
</dbReference>
<dbReference type="InterPro" id="IPR014892">
    <property type="entry name" value="RPA_C"/>
</dbReference>
<dbReference type="PIRSF" id="PIRSF036949">
    <property type="entry name" value="RPA32"/>
    <property type="match status" value="1"/>
</dbReference>
<keyword evidence="5" id="KW-0227">DNA damage</keyword>
<accession>A0A1A8H787</accession>
<evidence type="ECO:0000256" key="12">
    <source>
        <dbReference type="SAM" id="MobiDB-lite"/>
    </source>
</evidence>
<dbReference type="InterPro" id="IPR014646">
    <property type="entry name" value="Rfa2/RPA32"/>
</dbReference>
<dbReference type="EMBL" id="HAEC01011092">
    <property type="protein sequence ID" value="SBQ79308.1"/>
    <property type="molecule type" value="Transcribed_RNA"/>
</dbReference>
<protein>
    <recommendedName>
        <fullName evidence="10">Replication factor A protein 2</fullName>
    </recommendedName>
</protein>
<evidence type="ECO:0000256" key="4">
    <source>
        <dbReference type="ARBA" id="ARBA00022705"/>
    </source>
</evidence>
<dbReference type="InterPro" id="IPR036388">
    <property type="entry name" value="WH-like_DNA-bd_sf"/>
</dbReference>
<evidence type="ECO:0000256" key="3">
    <source>
        <dbReference type="ARBA" id="ARBA00022553"/>
    </source>
</evidence>
<dbReference type="GO" id="GO:0035861">
    <property type="term" value="C:site of double-strand break"/>
    <property type="evidence" value="ECO:0007669"/>
    <property type="project" value="TreeGrafter"/>
</dbReference>
<dbReference type="Gene3D" id="1.10.10.10">
    <property type="entry name" value="Winged helix-like DNA-binding domain superfamily/Winged helix DNA-binding domain"/>
    <property type="match status" value="1"/>
</dbReference>
<dbReference type="PANTHER" id="PTHR13989:SF16">
    <property type="entry name" value="REPLICATION PROTEIN A2"/>
    <property type="match status" value="1"/>
</dbReference>
<keyword evidence="7" id="KW-0233">DNA recombination</keyword>
<proteinExistence type="inferred from homology"/>
<reference evidence="14" key="2">
    <citation type="submission" date="2016-06" db="EMBL/GenBank/DDBJ databases">
        <title>The genome of a short-lived fish provides insights into sex chromosome evolution and the genetic control of aging.</title>
        <authorList>
            <person name="Reichwald K."/>
            <person name="Felder M."/>
            <person name="Petzold A."/>
            <person name="Koch P."/>
            <person name="Groth M."/>
            <person name="Platzer M."/>
        </authorList>
    </citation>
    <scope>NUCLEOTIDE SEQUENCE</scope>
    <source>
        <tissue evidence="14">Brain</tissue>
    </source>
</reference>
<dbReference type="Gene3D" id="2.40.50.140">
    <property type="entry name" value="Nucleic acid-binding proteins"/>
    <property type="match status" value="1"/>
</dbReference>
<feature type="region of interest" description="Disordered" evidence="12">
    <location>
        <begin position="1"/>
        <end position="31"/>
    </location>
</feature>
<dbReference type="GO" id="GO:0003697">
    <property type="term" value="F:single-stranded DNA binding"/>
    <property type="evidence" value="ECO:0007669"/>
    <property type="project" value="TreeGrafter"/>
</dbReference>
<gene>
    <name evidence="14" type="primary">RPA2</name>
</gene>
<dbReference type="InterPro" id="IPR040260">
    <property type="entry name" value="RFA2-like"/>
</dbReference>
<evidence type="ECO:0000256" key="7">
    <source>
        <dbReference type="ARBA" id="ARBA00023172"/>
    </source>
</evidence>
<dbReference type="InterPro" id="IPR036390">
    <property type="entry name" value="WH_DNA-bd_sf"/>
</dbReference>
<evidence type="ECO:0000313" key="14">
    <source>
        <dbReference type="EMBL" id="SBQ79308.1"/>
    </source>
</evidence>
<keyword evidence="9" id="KW-0539">Nucleus</keyword>
<dbReference type="PANTHER" id="PTHR13989">
    <property type="entry name" value="REPLICATION PROTEIN A-RELATED"/>
    <property type="match status" value="1"/>
</dbReference>
<feature type="region of interest" description="Disordered" evidence="12">
    <location>
        <begin position="167"/>
        <end position="187"/>
    </location>
</feature>
<keyword evidence="6" id="KW-0238">DNA-binding</keyword>
<evidence type="ECO:0000256" key="5">
    <source>
        <dbReference type="ARBA" id="ARBA00022763"/>
    </source>
</evidence>
<keyword evidence="4" id="KW-0235">DNA replication</keyword>
<dbReference type="GO" id="GO:0006289">
    <property type="term" value="P:nucleotide-excision repair"/>
    <property type="evidence" value="ECO:0007669"/>
    <property type="project" value="TreeGrafter"/>
</dbReference>
<evidence type="ECO:0000256" key="10">
    <source>
        <dbReference type="ARBA" id="ARBA00043137"/>
    </source>
</evidence>
<evidence type="ECO:0000256" key="8">
    <source>
        <dbReference type="ARBA" id="ARBA00023204"/>
    </source>
</evidence>
<dbReference type="GO" id="GO:0000781">
    <property type="term" value="C:chromosome, telomeric region"/>
    <property type="evidence" value="ECO:0007669"/>
    <property type="project" value="TreeGrafter"/>
</dbReference>
<feature type="cross-link" description="Glycyl lysine isopeptide (Lys-Gly) (interchain with G-Cter in ubiquitin)" evidence="11">
    <location>
        <position position="32"/>
    </location>
</feature>
<organism evidence="14">
    <name type="scientific">Nothobranchius korthausae</name>
    <dbReference type="NCBI Taxonomy" id="1143690"/>
    <lineage>
        <taxon>Eukaryota</taxon>
        <taxon>Metazoa</taxon>
        <taxon>Chordata</taxon>
        <taxon>Craniata</taxon>
        <taxon>Vertebrata</taxon>
        <taxon>Euteleostomi</taxon>
        <taxon>Actinopterygii</taxon>
        <taxon>Neopterygii</taxon>
        <taxon>Teleostei</taxon>
        <taxon>Neoteleostei</taxon>
        <taxon>Acanthomorphata</taxon>
        <taxon>Ovalentaria</taxon>
        <taxon>Atherinomorphae</taxon>
        <taxon>Cyprinodontiformes</taxon>
        <taxon>Nothobranchiidae</taxon>
        <taxon>Nothobranchius</taxon>
    </lineage>
</organism>